<dbReference type="KEGG" id="vcn:VOLCADRAFT_90098"/>
<evidence type="ECO:0000256" key="1">
    <source>
        <dbReference type="ARBA" id="ARBA00007277"/>
    </source>
</evidence>
<feature type="region of interest" description="Disordered" evidence="7">
    <location>
        <begin position="40"/>
        <end position="73"/>
    </location>
</feature>
<dbReference type="PANTHER" id="PTHR43620">
    <property type="entry name" value="GLYCEROPHOSPHORYL DIESTER PHOSPHODIESTERASE"/>
    <property type="match status" value="1"/>
</dbReference>
<dbReference type="GO" id="GO:0008889">
    <property type="term" value="F:glycerophosphodiester phosphodiesterase activity"/>
    <property type="evidence" value="ECO:0007669"/>
    <property type="project" value="UniProtKB-EC"/>
</dbReference>
<dbReference type="SUPFAM" id="SSF51695">
    <property type="entry name" value="PLC-like phosphodiesterases"/>
    <property type="match status" value="1"/>
</dbReference>
<keyword evidence="5" id="KW-0378">Hydrolase</keyword>
<dbReference type="EMBL" id="GL378336">
    <property type="protein sequence ID" value="EFJ49305.1"/>
    <property type="molecule type" value="Genomic_DNA"/>
</dbReference>
<proteinExistence type="inferred from homology"/>
<dbReference type="EC" id="3.1.4.46" evidence="2"/>
<dbReference type="InterPro" id="IPR017946">
    <property type="entry name" value="PLC-like_Pdiesterase_TIM-brl"/>
</dbReference>
<keyword evidence="10" id="KW-1185">Reference proteome</keyword>
<sequence>MQGARFIECDVVLSRDLVPVCRHEPDIAQTTDVLSTRISRQQRQQEQQEQLQQCFGEGGGDSEEAGDGDGRCDGDVGQGVPIFLALDLTLAEIKRLKAVFPQDAGTATTAAATAARGSTGAAAAATAGEPSEVEGAAATAAVVGAAAECVVPWAPRSGEDTGREAIGVVEESDIVYTVTPPPDSEDLRVASLEDLLQMATAVEPAVGVAVHIQAASWHNTVLEPQLRARNTTFEDELLRLLQQYGYATGPYGSEAWRRRPSYLMAFEAGSLKYLAQRTSSPLTQVLGPTIPDTGESWDSATSPQGLVRIRSYAGSVAVARQQLLRRRQQVPALEDAETVPAAAPEHPGSGLGSDPVPGLMASELLQAMRHAGLQVFASVFKPAPREQLLPGAETWVDEISPLVLGSGLPRIWGAANGSFNAARLGNRQPRSAIDGLFTDSPRELYRLLAGLKCSSGNNVGDNGQEDEARVW</sequence>
<keyword evidence="3" id="KW-0732">Signal</keyword>
<dbReference type="AlphaFoldDB" id="D8TTH0"/>
<dbReference type="InterPro" id="IPR030395">
    <property type="entry name" value="GP_PDE_dom"/>
</dbReference>
<name>D8TTH0_VOLCA</name>
<dbReference type="GO" id="GO:0006071">
    <property type="term" value="P:glycerol metabolic process"/>
    <property type="evidence" value="ECO:0007669"/>
    <property type="project" value="UniProtKB-KW"/>
</dbReference>
<dbReference type="Pfam" id="PF03009">
    <property type="entry name" value="GDPD"/>
    <property type="match status" value="1"/>
</dbReference>
<evidence type="ECO:0000256" key="7">
    <source>
        <dbReference type="SAM" id="MobiDB-lite"/>
    </source>
</evidence>
<dbReference type="InParanoid" id="D8TTH0"/>
<dbReference type="PROSITE" id="PS51704">
    <property type="entry name" value="GP_PDE"/>
    <property type="match status" value="1"/>
</dbReference>
<evidence type="ECO:0000259" key="8">
    <source>
        <dbReference type="PROSITE" id="PS51704"/>
    </source>
</evidence>
<comment type="similarity">
    <text evidence="1">Belongs to the glycerophosphoryl diester phosphodiesterase family.</text>
</comment>
<dbReference type="Proteomes" id="UP000001058">
    <property type="component" value="Unassembled WGS sequence"/>
</dbReference>
<reference evidence="9 10" key="1">
    <citation type="journal article" date="2010" name="Science">
        <title>Genomic analysis of organismal complexity in the multicellular green alga Volvox carteri.</title>
        <authorList>
            <person name="Prochnik S.E."/>
            <person name="Umen J."/>
            <person name="Nedelcu A.M."/>
            <person name="Hallmann A."/>
            <person name="Miller S.M."/>
            <person name="Nishii I."/>
            <person name="Ferris P."/>
            <person name="Kuo A."/>
            <person name="Mitros T."/>
            <person name="Fritz-Laylin L.K."/>
            <person name="Hellsten U."/>
            <person name="Chapman J."/>
            <person name="Simakov O."/>
            <person name="Rensing S.A."/>
            <person name="Terry A."/>
            <person name="Pangilinan J."/>
            <person name="Kapitonov V."/>
            <person name="Jurka J."/>
            <person name="Salamov A."/>
            <person name="Shapiro H."/>
            <person name="Schmutz J."/>
            <person name="Grimwood J."/>
            <person name="Lindquist E."/>
            <person name="Lucas S."/>
            <person name="Grigoriev I.V."/>
            <person name="Schmitt R."/>
            <person name="Kirk D."/>
            <person name="Rokhsar D.S."/>
        </authorList>
    </citation>
    <scope>NUCLEOTIDE SEQUENCE [LARGE SCALE GENOMIC DNA]</scope>
    <source>
        <strain evidence="10">f. Nagariensis / Eve</strain>
    </source>
</reference>
<gene>
    <name evidence="9" type="ORF">VOLCADRAFT_90098</name>
</gene>
<keyword evidence="4" id="KW-0319">Glycerol metabolism</keyword>
<dbReference type="PANTHER" id="PTHR43620:SF7">
    <property type="entry name" value="GLYCEROPHOSPHODIESTER PHOSPHODIESTERASE GDPD5-RELATED"/>
    <property type="match status" value="1"/>
</dbReference>
<evidence type="ECO:0000256" key="6">
    <source>
        <dbReference type="ARBA" id="ARBA00047512"/>
    </source>
</evidence>
<dbReference type="GeneID" id="9618817"/>
<accession>D8TTH0</accession>
<evidence type="ECO:0000313" key="9">
    <source>
        <dbReference type="EMBL" id="EFJ49305.1"/>
    </source>
</evidence>
<evidence type="ECO:0000256" key="2">
    <source>
        <dbReference type="ARBA" id="ARBA00012247"/>
    </source>
</evidence>
<feature type="domain" description="GP-PDE" evidence="8">
    <location>
        <begin position="1"/>
        <end position="372"/>
    </location>
</feature>
<protein>
    <recommendedName>
        <fullName evidence="2">glycerophosphodiester phosphodiesterase</fullName>
        <ecNumber evidence="2">3.1.4.46</ecNumber>
    </recommendedName>
</protein>
<dbReference type="OrthoDB" id="538821at2759"/>
<dbReference type="Gene3D" id="3.20.20.190">
    <property type="entry name" value="Phosphatidylinositol (PI) phosphodiesterase"/>
    <property type="match status" value="2"/>
</dbReference>
<comment type="catalytic activity">
    <reaction evidence="6">
        <text>a sn-glycero-3-phosphodiester + H2O = an alcohol + sn-glycerol 3-phosphate + H(+)</text>
        <dbReference type="Rhea" id="RHEA:12969"/>
        <dbReference type="ChEBI" id="CHEBI:15377"/>
        <dbReference type="ChEBI" id="CHEBI:15378"/>
        <dbReference type="ChEBI" id="CHEBI:30879"/>
        <dbReference type="ChEBI" id="CHEBI:57597"/>
        <dbReference type="ChEBI" id="CHEBI:83408"/>
        <dbReference type="EC" id="3.1.4.46"/>
    </reaction>
</comment>
<feature type="compositionally biased region" description="Low complexity" evidence="7">
    <location>
        <begin position="41"/>
        <end position="53"/>
    </location>
</feature>
<dbReference type="RefSeq" id="XP_002949753.1">
    <property type="nucleotide sequence ID" value="XM_002949707.1"/>
</dbReference>
<evidence type="ECO:0000256" key="3">
    <source>
        <dbReference type="ARBA" id="ARBA00022729"/>
    </source>
</evidence>
<dbReference type="STRING" id="3068.D8TTH0"/>
<dbReference type="GO" id="GO:0006629">
    <property type="term" value="P:lipid metabolic process"/>
    <property type="evidence" value="ECO:0007669"/>
    <property type="project" value="InterPro"/>
</dbReference>
<organism evidence="10">
    <name type="scientific">Volvox carteri f. nagariensis</name>
    <dbReference type="NCBI Taxonomy" id="3068"/>
    <lineage>
        <taxon>Eukaryota</taxon>
        <taxon>Viridiplantae</taxon>
        <taxon>Chlorophyta</taxon>
        <taxon>core chlorophytes</taxon>
        <taxon>Chlorophyceae</taxon>
        <taxon>CS clade</taxon>
        <taxon>Chlamydomonadales</taxon>
        <taxon>Volvocaceae</taxon>
        <taxon>Volvox</taxon>
    </lineage>
</organism>
<evidence type="ECO:0000256" key="5">
    <source>
        <dbReference type="ARBA" id="ARBA00022801"/>
    </source>
</evidence>
<evidence type="ECO:0000313" key="10">
    <source>
        <dbReference type="Proteomes" id="UP000001058"/>
    </source>
</evidence>
<evidence type="ECO:0000256" key="4">
    <source>
        <dbReference type="ARBA" id="ARBA00022798"/>
    </source>
</evidence>